<organism evidence="2 3">
    <name type="scientific">Pelobates cultripes</name>
    <name type="common">Western spadefoot toad</name>
    <dbReference type="NCBI Taxonomy" id="61616"/>
    <lineage>
        <taxon>Eukaryota</taxon>
        <taxon>Metazoa</taxon>
        <taxon>Chordata</taxon>
        <taxon>Craniata</taxon>
        <taxon>Vertebrata</taxon>
        <taxon>Euteleostomi</taxon>
        <taxon>Amphibia</taxon>
        <taxon>Batrachia</taxon>
        <taxon>Anura</taxon>
        <taxon>Pelobatoidea</taxon>
        <taxon>Pelobatidae</taxon>
        <taxon>Pelobates</taxon>
    </lineage>
</organism>
<dbReference type="Proteomes" id="UP001295444">
    <property type="component" value="Chromosome 01"/>
</dbReference>
<dbReference type="AlphaFoldDB" id="A0AAD1R5M5"/>
<feature type="non-terminal residue" evidence="2">
    <location>
        <position position="67"/>
    </location>
</feature>
<name>A0AAD1R5M5_PELCU</name>
<dbReference type="EMBL" id="OW240912">
    <property type="protein sequence ID" value="CAH2223887.1"/>
    <property type="molecule type" value="Genomic_DNA"/>
</dbReference>
<evidence type="ECO:0000313" key="2">
    <source>
        <dbReference type="EMBL" id="CAH2223887.1"/>
    </source>
</evidence>
<accession>A0AAD1R5M5</accession>
<evidence type="ECO:0000256" key="1">
    <source>
        <dbReference type="SAM" id="MobiDB-lite"/>
    </source>
</evidence>
<proteinExistence type="predicted"/>
<keyword evidence="3" id="KW-1185">Reference proteome</keyword>
<sequence length="67" mass="7770">MTTTSSPTKLTQLSSQTPCHNDAADIEQWLKRLFENFWKKIQSHKQTAQRRQLDPLETGEGKLGQRE</sequence>
<feature type="region of interest" description="Disordered" evidence="1">
    <location>
        <begin position="44"/>
        <end position="67"/>
    </location>
</feature>
<feature type="compositionally biased region" description="Basic and acidic residues" evidence="1">
    <location>
        <begin position="51"/>
        <end position="67"/>
    </location>
</feature>
<gene>
    <name evidence="2" type="ORF">PECUL_23A002427</name>
</gene>
<evidence type="ECO:0000313" key="3">
    <source>
        <dbReference type="Proteomes" id="UP001295444"/>
    </source>
</evidence>
<reference evidence="2" key="1">
    <citation type="submission" date="2022-03" db="EMBL/GenBank/DDBJ databases">
        <authorList>
            <person name="Alioto T."/>
            <person name="Alioto T."/>
            <person name="Gomez Garrido J."/>
        </authorList>
    </citation>
    <scope>NUCLEOTIDE SEQUENCE</scope>
</reference>
<protein>
    <submittedName>
        <fullName evidence="2">Uncharacterized protein</fullName>
    </submittedName>
</protein>